<accession>A0ABU2QXZ5</accession>
<reference evidence="4" key="1">
    <citation type="submission" date="2023-07" db="EMBL/GenBank/DDBJ databases">
        <title>30 novel species of actinomycetes from the DSMZ collection.</title>
        <authorList>
            <person name="Nouioui I."/>
        </authorList>
    </citation>
    <scope>NUCLEOTIDE SEQUENCE [LARGE SCALE GENOMIC DNA]</scope>
    <source>
        <strain evidence="4">DSM 41979</strain>
    </source>
</reference>
<dbReference type="EMBL" id="JAVRET010000011">
    <property type="protein sequence ID" value="MDT0408856.1"/>
    <property type="molecule type" value="Genomic_DNA"/>
</dbReference>
<evidence type="ECO:0000256" key="2">
    <source>
        <dbReference type="SAM" id="SignalP"/>
    </source>
</evidence>
<feature type="compositionally biased region" description="Basic and acidic residues" evidence="1">
    <location>
        <begin position="48"/>
        <end position="59"/>
    </location>
</feature>
<dbReference type="RefSeq" id="WP_010264425.1">
    <property type="nucleotide sequence ID" value="NZ_JAVRET010000011.1"/>
</dbReference>
<dbReference type="Proteomes" id="UP001183610">
    <property type="component" value="Unassembled WGS sequence"/>
</dbReference>
<feature type="region of interest" description="Disordered" evidence="1">
    <location>
        <begin position="21"/>
        <end position="116"/>
    </location>
</feature>
<feature type="chain" id="PRO_5047179467" description="Secreted protein" evidence="2">
    <location>
        <begin position="21"/>
        <end position="116"/>
    </location>
</feature>
<protein>
    <recommendedName>
        <fullName evidence="5">Secreted protein</fullName>
    </recommendedName>
</protein>
<keyword evidence="4" id="KW-1185">Reference proteome</keyword>
<evidence type="ECO:0000313" key="4">
    <source>
        <dbReference type="Proteomes" id="UP001183610"/>
    </source>
</evidence>
<organism evidence="3 4">
    <name type="scientific">Streptomyces evansiae</name>
    <dbReference type="NCBI Taxonomy" id="3075535"/>
    <lineage>
        <taxon>Bacteria</taxon>
        <taxon>Bacillati</taxon>
        <taxon>Actinomycetota</taxon>
        <taxon>Actinomycetes</taxon>
        <taxon>Kitasatosporales</taxon>
        <taxon>Streptomycetaceae</taxon>
        <taxon>Streptomyces</taxon>
    </lineage>
</organism>
<proteinExistence type="predicted"/>
<evidence type="ECO:0008006" key="5">
    <source>
        <dbReference type="Google" id="ProtNLM"/>
    </source>
</evidence>
<evidence type="ECO:0000256" key="1">
    <source>
        <dbReference type="SAM" id="MobiDB-lite"/>
    </source>
</evidence>
<sequence>MRLRTVAVSAVLVLSAGVTATACSSSDSGPASEGKPARTAVQPAADPCAERYPDEKDCLVEMPADLELEEGRLASGPPPLASRAEASEGSPTPAPDPGFAEVEIGKPAGSEGPSLP</sequence>
<keyword evidence="2" id="KW-0732">Signal</keyword>
<name>A0ABU2QXZ5_9ACTN</name>
<dbReference type="PROSITE" id="PS51257">
    <property type="entry name" value="PROKAR_LIPOPROTEIN"/>
    <property type="match status" value="1"/>
</dbReference>
<comment type="caution">
    <text evidence="3">The sequence shown here is derived from an EMBL/GenBank/DDBJ whole genome shotgun (WGS) entry which is preliminary data.</text>
</comment>
<feature type="signal peptide" evidence="2">
    <location>
        <begin position="1"/>
        <end position="20"/>
    </location>
</feature>
<gene>
    <name evidence="3" type="ORF">RM698_07280</name>
</gene>
<evidence type="ECO:0000313" key="3">
    <source>
        <dbReference type="EMBL" id="MDT0408856.1"/>
    </source>
</evidence>